<evidence type="ECO:0000313" key="1">
    <source>
        <dbReference type="EMBL" id="WUP75592.1"/>
    </source>
</evidence>
<name>A0ABZ1ST40_9ACTN</name>
<dbReference type="RefSeq" id="WP_261985624.1">
    <property type="nucleotide sequence ID" value="NZ_CP108085.1"/>
</dbReference>
<proteinExistence type="predicted"/>
<dbReference type="Proteomes" id="UP001432011">
    <property type="component" value="Chromosome"/>
</dbReference>
<evidence type="ECO:0000313" key="2">
    <source>
        <dbReference type="Proteomes" id="UP001432011"/>
    </source>
</evidence>
<reference evidence="1" key="1">
    <citation type="submission" date="2022-10" db="EMBL/GenBank/DDBJ databases">
        <title>The complete genomes of actinobacterial strains from the NBC collection.</title>
        <authorList>
            <person name="Joergensen T.S."/>
            <person name="Alvarez Arevalo M."/>
            <person name="Sterndorff E.B."/>
            <person name="Faurdal D."/>
            <person name="Vuksanovic O."/>
            <person name="Mourched A.-S."/>
            <person name="Charusanti P."/>
            <person name="Shaw S."/>
            <person name="Blin K."/>
            <person name="Weber T."/>
        </authorList>
    </citation>
    <scope>NUCLEOTIDE SEQUENCE</scope>
    <source>
        <strain evidence="1">NBC_00254</strain>
    </source>
</reference>
<sequence length="87" mass="9528">MIVSGLGRHLRGRDYLPRLVKMRCTSWADLVTVKMLNGQAVKDWTDRADHLAHGFGARSCRVSIARAGRLVHTPSASTDSVRSPISG</sequence>
<gene>
    <name evidence="1" type="ORF">OG913_00745</name>
</gene>
<accession>A0ABZ1ST40</accession>
<dbReference type="EMBL" id="CP108085">
    <property type="protein sequence ID" value="WUP75592.1"/>
    <property type="molecule type" value="Genomic_DNA"/>
</dbReference>
<protein>
    <submittedName>
        <fullName evidence="1">Uncharacterized protein</fullName>
    </submittedName>
</protein>
<keyword evidence="2" id="KW-1185">Reference proteome</keyword>
<organism evidence="1 2">
    <name type="scientific">Microbispora hainanensis</name>
    <dbReference type="NCBI Taxonomy" id="568844"/>
    <lineage>
        <taxon>Bacteria</taxon>
        <taxon>Bacillati</taxon>
        <taxon>Actinomycetota</taxon>
        <taxon>Actinomycetes</taxon>
        <taxon>Streptosporangiales</taxon>
        <taxon>Streptosporangiaceae</taxon>
        <taxon>Microbispora</taxon>
    </lineage>
</organism>